<sequence>MSALRAVVSRLVPGRAIPYTELSAAALLVPSSLSSEADLHALQVHTATALHVLTTAGDSPLESIPPLADVAAKCFARHDDGAAHIAAGAALPHPPLLPPLARSLAHVFKTRPSTADDVALHDAVVAAIDDIAAAGCDGASPQHIASAALALDGLHIARPDTASRLVDAAVALVSSNDSHGFVAAMALRWQLDTEATRELIAGVLGTRPTSLDDVARLYVDAMAAPSSRAAAVGAALCGNMAAKLAEAAQRSKPSPADIAALARMLDAATTKPPAAALVWDALESVDAFPAAPLVDSLLPLLHAAITGGINVTTSAPVTRALCDAVGPWLEAAESGRQLWQRAATLARLHRHIGRNEVRARIVASLYEPAAHVDAPTPETVDHMMDVLASLDTSIALLDKHPPLRAVVERLVGSAPWTAHRWPSWWDDLVSPALRLAALNTLPNAPRPPHAHALAALARCGIDAPEPAWDAALAELNASPSATWALDRVVPVLAAAPQTGQRARILHRALGAAANALLVPHRAALLSRPTLVQLAHAALAEPGLDDAPGLVPLHATRIIQAALGLAPRLRSSAPLPLLASASKLFPDAMRTSVTVPSHLAGPVTIALHHVLDARTAIEVVPPAELVVVPATRMLSGLTAARLALLDTVSDLSIVPVHAPQLRRAKSRTRLAAAVARIHNSLPDSA</sequence>
<keyword evidence="2" id="KW-1185">Reference proteome</keyword>
<proteinExistence type="predicted"/>
<reference evidence="1 2" key="1">
    <citation type="submission" date="2010-05" db="EMBL/GenBank/DDBJ databases">
        <title>The Genome Sequence of Thecamonas trahens ATCC 50062.</title>
        <authorList>
            <consortium name="The Broad Institute Genome Sequencing Platform"/>
            <person name="Russ C."/>
            <person name="Cuomo C."/>
            <person name="Shea T."/>
            <person name="Young S.K."/>
            <person name="Zeng Q."/>
            <person name="Koehrsen M."/>
            <person name="Haas B."/>
            <person name="Borodovsky M."/>
            <person name="Guigo R."/>
            <person name="Alvarado L."/>
            <person name="Berlin A."/>
            <person name="Bochicchio J."/>
            <person name="Borenstein D."/>
            <person name="Chapman S."/>
            <person name="Chen Z."/>
            <person name="Freedman E."/>
            <person name="Gellesch M."/>
            <person name="Goldberg J."/>
            <person name="Griggs A."/>
            <person name="Gujja S."/>
            <person name="Heilman E."/>
            <person name="Heiman D."/>
            <person name="Hepburn T."/>
            <person name="Howarth C."/>
            <person name="Jen D."/>
            <person name="Larson L."/>
            <person name="Mehta T."/>
            <person name="Park D."/>
            <person name="Pearson M."/>
            <person name="Roberts A."/>
            <person name="Saif S."/>
            <person name="Shenoy N."/>
            <person name="Sisk P."/>
            <person name="Stolte C."/>
            <person name="Sykes S."/>
            <person name="Thomson T."/>
            <person name="Walk T."/>
            <person name="White J."/>
            <person name="Yandava C."/>
            <person name="Burger G."/>
            <person name="Gray M.W."/>
            <person name="Holland P.W.H."/>
            <person name="King N."/>
            <person name="Lang F.B.F."/>
            <person name="Roger A.J."/>
            <person name="Ruiz-Trillo I."/>
            <person name="Lander E."/>
            <person name="Nusbaum C."/>
        </authorList>
    </citation>
    <scope>NUCLEOTIDE SEQUENCE [LARGE SCALE GENOMIC DNA]</scope>
    <source>
        <strain evidence="1 2">ATCC 50062</strain>
    </source>
</reference>
<evidence type="ECO:0000313" key="1">
    <source>
        <dbReference type="EMBL" id="KNC47198.1"/>
    </source>
</evidence>
<organism evidence="1 2">
    <name type="scientific">Thecamonas trahens ATCC 50062</name>
    <dbReference type="NCBI Taxonomy" id="461836"/>
    <lineage>
        <taxon>Eukaryota</taxon>
        <taxon>Apusozoa</taxon>
        <taxon>Apusomonadida</taxon>
        <taxon>Apusomonadidae</taxon>
        <taxon>Thecamonas</taxon>
    </lineage>
</organism>
<dbReference type="RefSeq" id="XP_013759969.1">
    <property type="nucleotide sequence ID" value="XM_013904515.1"/>
</dbReference>
<gene>
    <name evidence="1" type="ORF">AMSG_03627</name>
</gene>
<protein>
    <submittedName>
        <fullName evidence="1">Uncharacterized protein</fullName>
    </submittedName>
</protein>
<dbReference type="Proteomes" id="UP000054408">
    <property type="component" value="Unassembled WGS sequence"/>
</dbReference>
<accession>A0A0L0D7B7</accession>
<dbReference type="EMBL" id="GL349445">
    <property type="protein sequence ID" value="KNC47198.1"/>
    <property type="molecule type" value="Genomic_DNA"/>
</dbReference>
<dbReference type="AlphaFoldDB" id="A0A0L0D7B7"/>
<evidence type="ECO:0000313" key="2">
    <source>
        <dbReference type="Proteomes" id="UP000054408"/>
    </source>
</evidence>
<name>A0A0L0D7B7_THETB</name>
<dbReference type="GeneID" id="25563213"/>